<dbReference type="Pfam" id="PF00400">
    <property type="entry name" value="WD40"/>
    <property type="match status" value="3"/>
</dbReference>
<accession>E3M1Y8</accession>
<dbReference type="InterPro" id="IPR015943">
    <property type="entry name" value="WD40/YVTN_repeat-like_dom_sf"/>
</dbReference>
<dbReference type="Gene3D" id="2.130.10.10">
    <property type="entry name" value="YVTN repeat-like/Quinoprotein amine dehydrogenase"/>
    <property type="match status" value="2"/>
</dbReference>
<dbReference type="PROSITE" id="PS50082">
    <property type="entry name" value="WD_REPEATS_2"/>
    <property type="match status" value="2"/>
</dbReference>
<dbReference type="PRINTS" id="PR00320">
    <property type="entry name" value="GPROTEINBRPT"/>
</dbReference>
<gene>
    <name evidence="4" type="ORF">CRE_06646</name>
</gene>
<name>E3M1Y8_CAERE</name>
<evidence type="ECO:0000313" key="5">
    <source>
        <dbReference type="Proteomes" id="UP000008281"/>
    </source>
</evidence>
<dbReference type="SUPFAM" id="SSF50978">
    <property type="entry name" value="WD40 repeat-like"/>
    <property type="match status" value="1"/>
</dbReference>
<dbReference type="InParanoid" id="E3M1Y8"/>
<dbReference type="OrthoDB" id="6262491at2759"/>
<dbReference type="STRING" id="31234.E3M1Y8"/>
<dbReference type="InterPro" id="IPR001680">
    <property type="entry name" value="WD40_rpt"/>
</dbReference>
<sequence>MTFMTSALFFCNGEPLSIYHFHMKGYLLGRSNDIIHNKHVKTNISRMRTSRSNGRIHKPMEVPAGHNDTINHMSVIRSGMVLSCGKDGRVVLTNTDSGEIHQTWQTSSEINKIGFRNFTANHSFIAAGRNGTLTHWMLAGKVGDLPNGVYEGHTFGVTGVVTVNERQFMSGSRDCSVRLWDLETTQCVLNQTINRNLVTHMTLNACNNLVAQTSEDKSVRIWDPRCLAVVTEFPRKRHIQMYCEFEGEHRLFTCSNGFNHDGCEITSYDIRNPRQYKESRGHEGNVTSLAVVQLENTKRFLVSVSADKQIRLWKMQEDGENVLKPIWNEDVPLEADNLQVCTYPDGHIIVSGGKGRLIHYQAKVAAQRVILEVQLVQKHKGILTKSASVPGSR</sequence>
<dbReference type="OMA" id="CDFLPDG"/>
<dbReference type="eggNOG" id="KOG0279">
    <property type="taxonomic scope" value="Eukaryota"/>
</dbReference>
<feature type="repeat" description="WD" evidence="3">
    <location>
        <begin position="279"/>
        <end position="316"/>
    </location>
</feature>
<evidence type="ECO:0000256" key="2">
    <source>
        <dbReference type="ARBA" id="ARBA00022737"/>
    </source>
</evidence>
<dbReference type="FunCoup" id="E3M1Y8">
    <property type="interactions" value="77"/>
</dbReference>
<feature type="repeat" description="WD" evidence="3">
    <location>
        <begin position="150"/>
        <end position="190"/>
    </location>
</feature>
<organism evidence="5">
    <name type="scientific">Caenorhabditis remanei</name>
    <name type="common">Caenorhabditis vulgaris</name>
    <dbReference type="NCBI Taxonomy" id="31234"/>
    <lineage>
        <taxon>Eukaryota</taxon>
        <taxon>Metazoa</taxon>
        <taxon>Ecdysozoa</taxon>
        <taxon>Nematoda</taxon>
        <taxon>Chromadorea</taxon>
        <taxon>Rhabditida</taxon>
        <taxon>Rhabditina</taxon>
        <taxon>Rhabditomorpha</taxon>
        <taxon>Rhabditoidea</taxon>
        <taxon>Rhabditidae</taxon>
        <taxon>Peloderinae</taxon>
        <taxon>Caenorhabditis</taxon>
    </lineage>
</organism>
<evidence type="ECO:0000256" key="3">
    <source>
        <dbReference type="PROSITE-ProRule" id="PRU00221"/>
    </source>
</evidence>
<dbReference type="PANTHER" id="PTHR19869">
    <property type="entry name" value="SPERMATID WD-REPEAT PROTEIN"/>
    <property type="match status" value="1"/>
</dbReference>
<dbReference type="PANTHER" id="PTHR19869:SF1">
    <property type="entry name" value="WD REPEAT-CONTAINING PROTEIN 31"/>
    <property type="match status" value="1"/>
</dbReference>
<dbReference type="SMART" id="SM00320">
    <property type="entry name" value="WD40"/>
    <property type="match status" value="5"/>
</dbReference>
<evidence type="ECO:0000256" key="1">
    <source>
        <dbReference type="ARBA" id="ARBA00022574"/>
    </source>
</evidence>
<keyword evidence="5" id="KW-1185">Reference proteome</keyword>
<dbReference type="PROSITE" id="PS50294">
    <property type="entry name" value="WD_REPEATS_REGION"/>
    <property type="match status" value="1"/>
</dbReference>
<reference evidence="4" key="1">
    <citation type="submission" date="2007-07" db="EMBL/GenBank/DDBJ databases">
        <title>PCAP assembly of the Caenorhabditis remanei genome.</title>
        <authorList>
            <consortium name="The Caenorhabditis remanei Sequencing Consortium"/>
            <person name="Wilson R.K."/>
        </authorList>
    </citation>
    <scope>NUCLEOTIDE SEQUENCE [LARGE SCALE GENOMIC DNA]</scope>
    <source>
        <strain evidence="4">PB4641</strain>
    </source>
</reference>
<dbReference type="Proteomes" id="UP000008281">
    <property type="component" value="Unassembled WGS sequence"/>
</dbReference>
<keyword evidence="1 3" id="KW-0853">WD repeat</keyword>
<dbReference type="InterPro" id="IPR020472">
    <property type="entry name" value="WD40_PAC1"/>
</dbReference>
<dbReference type="AlphaFoldDB" id="E3M1Y8"/>
<evidence type="ECO:0000313" key="4">
    <source>
        <dbReference type="EMBL" id="EFO88918.1"/>
    </source>
</evidence>
<proteinExistence type="predicted"/>
<keyword evidence="2" id="KW-0677">Repeat</keyword>
<dbReference type="InterPro" id="IPR040066">
    <property type="entry name" value="WDR31"/>
</dbReference>
<dbReference type="EMBL" id="DS268421">
    <property type="protein sequence ID" value="EFO88918.1"/>
    <property type="molecule type" value="Genomic_DNA"/>
</dbReference>
<dbReference type="InterPro" id="IPR036322">
    <property type="entry name" value="WD40_repeat_dom_sf"/>
</dbReference>
<dbReference type="HOGENOM" id="CLU_732027_0_0_1"/>
<protein>
    <submittedName>
        <fullName evidence="4">Uncharacterized protein</fullName>
    </submittedName>
</protein>